<evidence type="ECO:0000313" key="1">
    <source>
        <dbReference type="EMBL" id="KMU52673.1"/>
    </source>
</evidence>
<reference evidence="1 4" key="1">
    <citation type="submission" date="2015-06" db="EMBL/GenBank/DDBJ databases">
        <title>Draft Genome of Serratia marcescens Strain AH0650_Sm1.</title>
        <authorList>
            <person name="Wan Y."/>
            <person name="Gorrie C."/>
            <person name="Holt K."/>
        </authorList>
    </citation>
    <scope>NUCLEOTIDE SEQUENCE [LARGE SCALE GENOMIC DNA]</scope>
    <source>
        <strain evidence="1 4">AH0650_Sm1</strain>
    </source>
</reference>
<dbReference type="RefSeq" id="WP_033640076.1">
    <property type="nucleotide sequence ID" value="NZ_AP021873.1"/>
</dbReference>
<dbReference type="EMBL" id="UGYK01000002">
    <property type="protein sequence ID" value="SUI57426.1"/>
    <property type="molecule type" value="Genomic_DNA"/>
</dbReference>
<reference evidence="3 6" key="3">
    <citation type="submission" date="2019-07" db="EMBL/GenBank/DDBJ databases">
        <title>Serratia strains were isolated from fresh produce.</title>
        <authorList>
            <person name="Cho G.-S."/>
            <person name="Stein M."/>
            <person name="Lee W."/>
            <person name="Suh S.H."/>
            <person name="Franz C.M.A.P."/>
        </authorList>
    </citation>
    <scope>NUCLEOTIDE SEQUENCE [LARGE SCALE GENOMIC DNA]</scope>
    <source>
        <strain evidence="3 6">S16</strain>
    </source>
</reference>
<organism evidence="2 5">
    <name type="scientific">Serratia marcescens</name>
    <dbReference type="NCBI Taxonomy" id="615"/>
    <lineage>
        <taxon>Bacteria</taxon>
        <taxon>Pseudomonadati</taxon>
        <taxon>Pseudomonadota</taxon>
        <taxon>Gammaproteobacteria</taxon>
        <taxon>Enterobacterales</taxon>
        <taxon>Yersiniaceae</taxon>
        <taxon>Serratia</taxon>
    </lineage>
</organism>
<sequence>MSRSTSRKSGSSLGRRIRSALLAQKQYWKMYFAMKLRRLRVPAPLVLLGGSLLGFFMLTLLMLSVVAIDVISTLLLLCRKLLGRGHGEGRAFMPRG</sequence>
<evidence type="ECO:0000313" key="2">
    <source>
        <dbReference type="EMBL" id="SUI57426.1"/>
    </source>
</evidence>
<gene>
    <name evidence="1" type="ORF">AB868_03429</name>
    <name evidence="3" type="ORF">FOT62_06995</name>
    <name evidence="2" type="ORF">NCTC10211_03452</name>
</gene>
<dbReference type="EMBL" id="LFJS01000012">
    <property type="protein sequence ID" value="KMU52673.1"/>
    <property type="molecule type" value="Genomic_DNA"/>
</dbReference>
<evidence type="ECO:0000313" key="3">
    <source>
        <dbReference type="EMBL" id="TXE36714.1"/>
    </source>
</evidence>
<protein>
    <submittedName>
        <fullName evidence="2">Uncharacterized protein</fullName>
    </submittedName>
</protein>
<proteinExistence type="predicted"/>
<dbReference type="Proteomes" id="UP000037482">
    <property type="component" value="Unassembled WGS sequence"/>
</dbReference>
<dbReference type="Proteomes" id="UP000254765">
    <property type="component" value="Unassembled WGS sequence"/>
</dbReference>
<dbReference type="EMBL" id="VOUQ01000002">
    <property type="protein sequence ID" value="TXE36714.1"/>
    <property type="molecule type" value="Genomic_DNA"/>
</dbReference>
<evidence type="ECO:0000313" key="5">
    <source>
        <dbReference type="Proteomes" id="UP000254765"/>
    </source>
</evidence>
<accession>A0A0U5X7Z6</accession>
<evidence type="ECO:0000313" key="4">
    <source>
        <dbReference type="Proteomes" id="UP000037482"/>
    </source>
</evidence>
<accession>A0A5C7CLY0</accession>
<dbReference type="Proteomes" id="UP000321126">
    <property type="component" value="Unassembled WGS sequence"/>
</dbReference>
<evidence type="ECO:0000313" key="6">
    <source>
        <dbReference type="Proteomes" id="UP000321126"/>
    </source>
</evidence>
<reference evidence="2 5" key="2">
    <citation type="submission" date="2018-06" db="EMBL/GenBank/DDBJ databases">
        <authorList>
            <consortium name="Pathogen Informatics"/>
            <person name="Doyle S."/>
        </authorList>
    </citation>
    <scope>NUCLEOTIDE SEQUENCE [LARGE SCALE GENOMIC DNA]</scope>
    <source>
        <strain evidence="2 5">NCTC10211</strain>
    </source>
</reference>
<dbReference type="AlphaFoldDB" id="A0A0U5X7Z6"/>
<name>A0A0U5X7Z6_SERMA</name>
<accession>A0A656VLI0</accession>